<dbReference type="EMBL" id="OX451738">
    <property type="protein sequence ID" value="CAI8605923.1"/>
    <property type="molecule type" value="Genomic_DNA"/>
</dbReference>
<evidence type="ECO:0000256" key="5">
    <source>
        <dbReference type="ARBA" id="ARBA00023212"/>
    </source>
</evidence>
<dbReference type="PANTHER" id="PTHR31358">
    <property type="entry name" value="PROTEIN WVD2-LIKE 4"/>
    <property type="match status" value="1"/>
</dbReference>
<evidence type="ECO:0000256" key="1">
    <source>
        <dbReference type="ARBA" id="ARBA00004245"/>
    </source>
</evidence>
<feature type="region of interest" description="Disordered" evidence="6">
    <location>
        <begin position="104"/>
        <end position="233"/>
    </location>
</feature>
<protein>
    <recommendedName>
        <fullName evidence="7">TPX2 C-terminal domain-containing protein</fullName>
    </recommendedName>
</protein>
<dbReference type="GO" id="GO:0005874">
    <property type="term" value="C:microtubule"/>
    <property type="evidence" value="ECO:0007669"/>
    <property type="project" value="UniProtKB-KW"/>
</dbReference>
<dbReference type="InterPro" id="IPR044833">
    <property type="entry name" value="WDL5/6"/>
</dbReference>
<evidence type="ECO:0000259" key="7">
    <source>
        <dbReference type="Pfam" id="PF06886"/>
    </source>
</evidence>
<evidence type="ECO:0000256" key="3">
    <source>
        <dbReference type="ARBA" id="ARBA00022490"/>
    </source>
</evidence>
<dbReference type="Pfam" id="PF06886">
    <property type="entry name" value="TPX2"/>
    <property type="match status" value="1"/>
</dbReference>
<name>A0AAV1AA16_VICFA</name>
<dbReference type="PANTHER" id="PTHR31358:SF29">
    <property type="entry name" value="PROTEIN WVD2-LIKE 5-RELATED"/>
    <property type="match status" value="1"/>
</dbReference>
<sequence length="494" mass="53542">MMDSINPLPADGLDVVHQNGGDDEPSNSGEDVVVSNGLDSHVIETTENVALNGKFENFDQTESTATGNSAMNEAEGTNDTVDGNSLTVSKVGEEKEVKITVQTEQSKAQKGLVKIKNAKVASSSGVRASLVKNSKIGKDKPASSSVSNGTSAVDSRLKQPTKSRSFNDRQSQLSKHPSKSDATSSQVAAEKKNPKSLKKGSLDKVQGETEPSLTNAEDAKPRRVGTLPNYGFSFRCGERAEKRREFLNKVEEKIQAKEEEKSTLQAKSKESQEAEIRKLRKSLTFKATPMPTFYQEPAPPKVELKKIPTTRAKSPKLGRKKNSTNSESDGNGSISSRQGRLSLQEKVLQSNTTKGITFVNQKKPIRKSLPTRLASEKTNSTAAPTSKATKKDTILSKATNEEKTEIVASNEEKTKIVAANEEKTDIVAANEEKTEIIVANEENTTLSSETNVALPLNVVPSDKPSEEEYVNGDIIVVEENPHLTLSPEPITTVH</sequence>
<feature type="compositionally biased region" description="Polar residues" evidence="6">
    <location>
        <begin position="142"/>
        <end position="187"/>
    </location>
</feature>
<evidence type="ECO:0000256" key="4">
    <source>
        <dbReference type="ARBA" id="ARBA00022701"/>
    </source>
</evidence>
<proteinExistence type="inferred from homology"/>
<feature type="region of interest" description="Disordered" evidence="6">
    <location>
        <begin position="55"/>
        <end position="84"/>
    </location>
</feature>
<comment type="subcellular location">
    <subcellularLocation>
        <location evidence="1">Cytoplasm</location>
        <location evidence="1">Cytoskeleton</location>
    </subcellularLocation>
</comment>
<keyword evidence="9" id="KW-1185">Reference proteome</keyword>
<dbReference type="Proteomes" id="UP001157006">
    <property type="component" value="Chromosome 3"/>
</dbReference>
<dbReference type="AlphaFoldDB" id="A0AAV1AA16"/>
<dbReference type="InterPro" id="IPR027329">
    <property type="entry name" value="TPX2_C"/>
</dbReference>
<accession>A0AAV1AA16</accession>
<evidence type="ECO:0000256" key="6">
    <source>
        <dbReference type="SAM" id="MobiDB-lite"/>
    </source>
</evidence>
<feature type="compositionally biased region" description="Basic residues" evidence="6">
    <location>
        <begin position="313"/>
        <end position="322"/>
    </location>
</feature>
<feature type="compositionally biased region" description="Polar residues" evidence="6">
    <location>
        <begin position="323"/>
        <end position="340"/>
    </location>
</feature>
<organism evidence="8 9">
    <name type="scientific">Vicia faba</name>
    <name type="common">Broad bean</name>
    <name type="synonym">Faba vulgaris</name>
    <dbReference type="NCBI Taxonomy" id="3906"/>
    <lineage>
        <taxon>Eukaryota</taxon>
        <taxon>Viridiplantae</taxon>
        <taxon>Streptophyta</taxon>
        <taxon>Embryophyta</taxon>
        <taxon>Tracheophyta</taxon>
        <taxon>Spermatophyta</taxon>
        <taxon>Magnoliopsida</taxon>
        <taxon>eudicotyledons</taxon>
        <taxon>Gunneridae</taxon>
        <taxon>Pentapetalae</taxon>
        <taxon>rosids</taxon>
        <taxon>fabids</taxon>
        <taxon>Fabales</taxon>
        <taxon>Fabaceae</taxon>
        <taxon>Papilionoideae</taxon>
        <taxon>50 kb inversion clade</taxon>
        <taxon>NPAAA clade</taxon>
        <taxon>Hologalegina</taxon>
        <taxon>IRL clade</taxon>
        <taxon>Fabeae</taxon>
        <taxon>Vicia</taxon>
    </lineage>
</organism>
<dbReference type="GO" id="GO:0008017">
    <property type="term" value="F:microtubule binding"/>
    <property type="evidence" value="ECO:0007669"/>
    <property type="project" value="InterPro"/>
</dbReference>
<evidence type="ECO:0000256" key="2">
    <source>
        <dbReference type="ARBA" id="ARBA00005885"/>
    </source>
</evidence>
<feature type="region of interest" description="Disordered" evidence="6">
    <location>
        <begin position="253"/>
        <end position="340"/>
    </location>
</feature>
<feature type="region of interest" description="Disordered" evidence="6">
    <location>
        <begin position="1"/>
        <end position="33"/>
    </location>
</feature>
<evidence type="ECO:0000313" key="9">
    <source>
        <dbReference type="Proteomes" id="UP001157006"/>
    </source>
</evidence>
<comment type="similarity">
    <text evidence="2">Belongs to the TPX2 family.</text>
</comment>
<feature type="compositionally biased region" description="Polar residues" evidence="6">
    <location>
        <begin position="376"/>
        <end position="387"/>
    </location>
</feature>
<keyword evidence="4" id="KW-0493">Microtubule</keyword>
<evidence type="ECO:0000313" key="8">
    <source>
        <dbReference type="EMBL" id="CAI8605923.1"/>
    </source>
</evidence>
<keyword evidence="5" id="KW-0206">Cytoskeleton</keyword>
<gene>
    <name evidence="8" type="ORF">VFH_III205040</name>
</gene>
<keyword evidence="3" id="KW-0963">Cytoplasm</keyword>
<reference evidence="8 9" key="1">
    <citation type="submission" date="2023-01" db="EMBL/GenBank/DDBJ databases">
        <authorList>
            <person name="Kreplak J."/>
        </authorList>
    </citation>
    <scope>NUCLEOTIDE SEQUENCE [LARGE SCALE GENOMIC DNA]</scope>
</reference>
<feature type="region of interest" description="Disordered" evidence="6">
    <location>
        <begin position="362"/>
        <end position="390"/>
    </location>
</feature>
<feature type="domain" description="TPX2 C-terminal" evidence="7">
    <location>
        <begin position="232"/>
        <end position="307"/>
    </location>
</feature>
<feature type="compositionally biased region" description="Polar residues" evidence="6">
    <location>
        <begin position="58"/>
        <end position="84"/>
    </location>
</feature>
<feature type="compositionally biased region" description="Basic and acidic residues" evidence="6">
    <location>
        <begin position="253"/>
        <end position="277"/>
    </location>
</feature>